<comment type="caution">
    <text evidence="1">The sequence shown here is derived from an EMBL/GenBank/DDBJ whole genome shotgun (WGS) entry which is preliminary data.</text>
</comment>
<evidence type="ECO:0000313" key="1">
    <source>
        <dbReference type="EMBL" id="GID47016.1"/>
    </source>
</evidence>
<name>A0ABQ3WL84_9ACTN</name>
<gene>
    <name evidence="1" type="ORF">Aca07nite_42910</name>
</gene>
<sequence length="73" mass="8143">MHTSLHRHYRHRRAVALARAGRAFAVLTAVDGPDRTDSADCPSSLTLRGVQPQVLYKSDQMLTEGVPRVSRCR</sequence>
<accession>A0ABQ3WL84</accession>
<protein>
    <submittedName>
        <fullName evidence="1">Uncharacterized protein</fullName>
    </submittedName>
</protein>
<reference evidence="1" key="1">
    <citation type="submission" date="2021-01" db="EMBL/GenBank/DDBJ databases">
        <title>Whole genome shotgun sequence of Actinoplanes capillaceus NBRC 16408.</title>
        <authorList>
            <person name="Komaki H."/>
            <person name="Tamura T."/>
        </authorList>
    </citation>
    <scope>NUCLEOTIDE SEQUENCE [LARGE SCALE GENOMIC DNA]</scope>
    <source>
        <strain evidence="1">NBRC 16408</strain>
    </source>
</reference>
<proteinExistence type="predicted"/>
<organism evidence="1">
    <name type="scientific">Actinoplanes campanulatus</name>
    <dbReference type="NCBI Taxonomy" id="113559"/>
    <lineage>
        <taxon>Bacteria</taxon>
        <taxon>Bacillati</taxon>
        <taxon>Actinomycetota</taxon>
        <taxon>Actinomycetes</taxon>
        <taxon>Micromonosporales</taxon>
        <taxon>Micromonosporaceae</taxon>
        <taxon>Actinoplanes</taxon>
    </lineage>
</organism>
<dbReference type="EMBL" id="BOMF01000083">
    <property type="protein sequence ID" value="GID47016.1"/>
    <property type="molecule type" value="Genomic_DNA"/>
</dbReference>